<gene>
    <name evidence="2" type="ORF">PVAP13_3NG042500</name>
</gene>
<name>A0A8T0TU55_PANVG</name>
<dbReference type="Proteomes" id="UP000823388">
    <property type="component" value="Chromosome 3N"/>
</dbReference>
<evidence type="ECO:0000256" key="1">
    <source>
        <dbReference type="SAM" id="MobiDB-lite"/>
    </source>
</evidence>
<evidence type="ECO:0000313" key="3">
    <source>
        <dbReference type="Proteomes" id="UP000823388"/>
    </source>
</evidence>
<feature type="region of interest" description="Disordered" evidence="1">
    <location>
        <begin position="679"/>
        <end position="758"/>
    </location>
</feature>
<dbReference type="AlphaFoldDB" id="A0A8T0TU55"/>
<feature type="compositionally biased region" description="Low complexity" evidence="1">
    <location>
        <begin position="472"/>
        <end position="497"/>
    </location>
</feature>
<protein>
    <submittedName>
        <fullName evidence="2">Uncharacterized protein</fullName>
    </submittedName>
</protein>
<dbReference type="EMBL" id="CM029042">
    <property type="protein sequence ID" value="KAG2615692.1"/>
    <property type="molecule type" value="Genomic_DNA"/>
</dbReference>
<feature type="compositionally biased region" description="Low complexity" evidence="1">
    <location>
        <begin position="728"/>
        <end position="758"/>
    </location>
</feature>
<keyword evidence="3" id="KW-1185">Reference proteome</keyword>
<organism evidence="2 3">
    <name type="scientific">Panicum virgatum</name>
    <name type="common">Blackwell switchgrass</name>
    <dbReference type="NCBI Taxonomy" id="38727"/>
    <lineage>
        <taxon>Eukaryota</taxon>
        <taxon>Viridiplantae</taxon>
        <taxon>Streptophyta</taxon>
        <taxon>Embryophyta</taxon>
        <taxon>Tracheophyta</taxon>
        <taxon>Spermatophyta</taxon>
        <taxon>Magnoliopsida</taxon>
        <taxon>Liliopsida</taxon>
        <taxon>Poales</taxon>
        <taxon>Poaceae</taxon>
        <taxon>PACMAD clade</taxon>
        <taxon>Panicoideae</taxon>
        <taxon>Panicodae</taxon>
        <taxon>Paniceae</taxon>
        <taxon>Panicinae</taxon>
        <taxon>Panicum</taxon>
        <taxon>Panicum sect. Hiantes</taxon>
    </lineage>
</organism>
<feature type="region of interest" description="Disordered" evidence="1">
    <location>
        <begin position="462"/>
        <end position="532"/>
    </location>
</feature>
<feature type="compositionally biased region" description="Low complexity" evidence="1">
    <location>
        <begin position="505"/>
        <end position="515"/>
    </location>
</feature>
<accession>A0A8T0TU55</accession>
<feature type="compositionally biased region" description="Low complexity" evidence="1">
    <location>
        <begin position="709"/>
        <end position="718"/>
    </location>
</feature>
<evidence type="ECO:0000313" key="2">
    <source>
        <dbReference type="EMBL" id="KAG2615692.1"/>
    </source>
</evidence>
<comment type="caution">
    <text evidence="2">The sequence shown here is derived from an EMBL/GenBank/DDBJ whole genome shotgun (WGS) entry which is preliminary data.</text>
</comment>
<reference evidence="2" key="1">
    <citation type="submission" date="2020-05" db="EMBL/GenBank/DDBJ databases">
        <title>WGS assembly of Panicum virgatum.</title>
        <authorList>
            <person name="Lovell J.T."/>
            <person name="Jenkins J."/>
            <person name="Shu S."/>
            <person name="Juenger T.E."/>
            <person name="Schmutz J."/>
        </authorList>
    </citation>
    <scope>NUCLEOTIDE SEQUENCE</scope>
    <source>
        <strain evidence="2">AP13</strain>
    </source>
</reference>
<sequence length="758" mass="80624">MSDDEPYDADGDVGRFLHCLSPEPQLLFPLSEPEGTPAGLFQNAPATEQVQGNNPAAAPALPAPGEQVQDHLAPDFGRLQLPATESQGHLLAPQTQNAAADFGLQAPTTTIYPEQYEAPTIDDDAEHYDEAPIIGAEHHQTPVMDHQAAAGMDVEQYQGMAMDVQPMHMLALEVQRGYGFQDPTLVQGDNGVDAEHYEAPIMAAAEHYQAAPAINSEVHQAQAMDVEPQYQAMAMDGVRVQQATHVLAGAETQQALGAFPDPTPPPMQQGGGVGAWAPWLPGESMYPPPSPSLLQKLQELAAMLDDLEAGGSGSAAAAGAEAAALCPGEEDVAFRPIVRGQLDCSRCRTVREVVTLNGPSKVHFMVHSAHPETFQHGIVDRMLIGADGNFHTNVLLHHDLRGRRHEWVMNFIAMSVEKMKRHGVQVLQDTCGGPSDDGAASSTDDNHAHMDVEVDMPNNSLSATADQQAISPEAAQPSIPEAAAPEAAQPAAATHQQAQEHADAASEAAADQPPTSQAPERNADAGENFPPFNWEGFQAEILESSHVEPYDPASGVSVLMYPSMQEQLRQHQLKKKEGKKLAKMAVTDTPDYLNLNDDHCANAPNFSSAPFKRLCEKDRTYRLYKRRVSSLTRKIKKLELSATRVGTGGLFKIKQKMESYKHEKEELYDMIKRAMQENERRNDDGAGPSNRAAAGPTNSAGPSNGGAGASDAGAGAPNEDAGGPSDVAAGTSNTDAAGSSSAAAAVPSNVVASPSVTN</sequence>
<proteinExistence type="predicted"/>